<reference evidence="12" key="1">
    <citation type="journal article" date="2016" name="Genome Announc.">
        <title>Genome sequences of three species of Hanseniaspora isolated from spontaneous wine fermentations.</title>
        <authorList>
            <person name="Sternes P.R."/>
            <person name="Lee D."/>
            <person name="Kutyna D.R."/>
            <person name="Borneman A.R."/>
        </authorList>
    </citation>
    <scope>NUCLEOTIDE SEQUENCE [LARGE SCALE GENOMIC DNA]</scope>
    <source>
        <strain evidence="12">AWRI3579</strain>
    </source>
</reference>
<name>A0A1E5RN44_9ASCO</name>
<evidence type="ECO:0000256" key="8">
    <source>
        <dbReference type="PROSITE-ProRule" id="PRU00042"/>
    </source>
</evidence>
<feature type="compositionally biased region" description="Polar residues" evidence="9">
    <location>
        <begin position="107"/>
        <end position="122"/>
    </location>
</feature>
<keyword evidence="5" id="KW-0862">Zinc</keyword>
<organism evidence="11 12">
    <name type="scientific">Hanseniaspora osmophila</name>
    <dbReference type="NCBI Taxonomy" id="56408"/>
    <lineage>
        <taxon>Eukaryota</taxon>
        <taxon>Fungi</taxon>
        <taxon>Dikarya</taxon>
        <taxon>Ascomycota</taxon>
        <taxon>Saccharomycotina</taxon>
        <taxon>Saccharomycetes</taxon>
        <taxon>Saccharomycodales</taxon>
        <taxon>Saccharomycodaceae</taxon>
        <taxon>Hanseniaspora</taxon>
    </lineage>
</organism>
<keyword evidence="6" id="KW-0238">DNA-binding</keyword>
<comment type="subcellular location">
    <subcellularLocation>
        <location evidence="1">Nucleus</location>
    </subcellularLocation>
</comment>
<dbReference type="OrthoDB" id="3973088at2759"/>
<feature type="compositionally biased region" description="Polar residues" evidence="9">
    <location>
        <begin position="80"/>
        <end position="100"/>
    </location>
</feature>
<dbReference type="FunFam" id="3.30.160.60:FF:000630">
    <property type="entry name" value="Zinc finger protein 180"/>
    <property type="match status" value="1"/>
</dbReference>
<evidence type="ECO:0000313" key="12">
    <source>
        <dbReference type="Proteomes" id="UP000095728"/>
    </source>
</evidence>
<evidence type="ECO:0000256" key="1">
    <source>
        <dbReference type="ARBA" id="ARBA00004123"/>
    </source>
</evidence>
<dbReference type="GO" id="GO:0008270">
    <property type="term" value="F:zinc ion binding"/>
    <property type="evidence" value="ECO:0007669"/>
    <property type="project" value="UniProtKB-KW"/>
</dbReference>
<keyword evidence="2" id="KW-0479">Metal-binding</keyword>
<keyword evidence="4 8" id="KW-0863">Zinc-finger</keyword>
<feature type="region of interest" description="Disordered" evidence="9">
    <location>
        <begin position="78"/>
        <end position="122"/>
    </location>
</feature>
<evidence type="ECO:0000256" key="7">
    <source>
        <dbReference type="ARBA" id="ARBA00023242"/>
    </source>
</evidence>
<evidence type="ECO:0000256" key="3">
    <source>
        <dbReference type="ARBA" id="ARBA00022737"/>
    </source>
</evidence>
<evidence type="ECO:0000259" key="10">
    <source>
        <dbReference type="PROSITE" id="PS50157"/>
    </source>
</evidence>
<keyword evidence="12" id="KW-1185">Reference proteome</keyword>
<keyword evidence="3" id="KW-0677">Repeat</keyword>
<comment type="caution">
    <text evidence="11">The sequence shown here is derived from an EMBL/GenBank/DDBJ whole genome shotgun (WGS) entry which is preliminary data.</text>
</comment>
<feature type="domain" description="C2H2-type" evidence="10">
    <location>
        <begin position="492"/>
        <end position="519"/>
    </location>
</feature>
<evidence type="ECO:0000313" key="11">
    <source>
        <dbReference type="EMBL" id="OEJ88309.1"/>
    </source>
</evidence>
<proteinExistence type="predicted"/>
<feature type="compositionally biased region" description="Basic and acidic residues" evidence="9">
    <location>
        <begin position="434"/>
        <end position="449"/>
    </location>
</feature>
<dbReference type="Gene3D" id="3.30.160.60">
    <property type="entry name" value="Classic Zinc Finger"/>
    <property type="match status" value="2"/>
</dbReference>
<feature type="compositionally biased region" description="Polar residues" evidence="9">
    <location>
        <begin position="142"/>
        <end position="158"/>
    </location>
</feature>
<feature type="domain" description="C2H2-type" evidence="10">
    <location>
        <begin position="520"/>
        <end position="547"/>
    </location>
</feature>
<feature type="region of interest" description="Disordered" evidence="9">
    <location>
        <begin position="142"/>
        <end position="198"/>
    </location>
</feature>
<dbReference type="InterPro" id="IPR050331">
    <property type="entry name" value="Zinc_finger"/>
</dbReference>
<evidence type="ECO:0000256" key="6">
    <source>
        <dbReference type="ARBA" id="ARBA00023125"/>
    </source>
</evidence>
<dbReference type="Proteomes" id="UP000095728">
    <property type="component" value="Unassembled WGS sequence"/>
</dbReference>
<evidence type="ECO:0000256" key="2">
    <source>
        <dbReference type="ARBA" id="ARBA00022723"/>
    </source>
</evidence>
<dbReference type="GO" id="GO:0010468">
    <property type="term" value="P:regulation of gene expression"/>
    <property type="evidence" value="ECO:0007669"/>
    <property type="project" value="TreeGrafter"/>
</dbReference>
<dbReference type="SUPFAM" id="SSF57667">
    <property type="entry name" value="beta-beta-alpha zinc fingers"/>
    <property type="match status" value="1"/>
</dbReference>
<feature type="compositionally biased region" description="Polar residues" evidence="9">
    <location>
        <begin position="16"/>
        <end position="34"/>
    </location>
</feature>
<dbReference type="AlphaFoldDB" id="A0A1E5RN44"/>
<dbReference type="PANTHER" id="PTHR16515">
    <property type="entry name" value="PR DOMAIN ZINC FINGER PROTEIN"/>
    <property type="match status" value="1"/>
</dbReference>
<dbReference type="InParanoid" id="A0A1E5RN44"/>
<evidence type="ECO:0000256" key="5">
    <source>
        <dbReference type="ARBA" id="ARBA00022833"/>
    </source>
</evidence>
<dbReference type="SMART" id="SM00355">
    <property type="entry name" value="ZnF_C2H2"/>
    <property type="match status" value="2"/>
</dbReference>
<dbReference type="Pfam" id="PF00096">
    <property type="entry name" value="zf-C2H2"/>
    <property type="match status" value="2"/>
</dbReference>
<dbReference type="InterPro" id="IPR013087">
    <property type="entry name" value="Znf_C2H2_type"/>
</dbReference>
<gene>
    <name evidence="11" type="ORF">AWRI3579_g871</name>
</gene>
<protein>
    <submittedName>
        <fullName evidence="11">Transcriptional regulator CRZ1</fullName>
    </submittedName>
</protein>
<dbReference type="PROSITE" id="PS50157">
    <property type="entry name" value="ZINC_FINGER_C2H2_2"/>
    <property type="match status" value="2"/>
</dbReference>
<evidence type="ECO:0000256" key="4">
    <source>
        <dbReference type="ARBA" id="ARBA00022771"/>
    </source>
</evidence>
<dbReference type="STRING" id="56408.A0A1E5RN44"/>
<dbReference type="PANTHER" id="PTHR16515:SF2">
    <property type="entry name" value="PR DOMAIN ZINC FINGER PROTEIN 4"/>
    <property type="match status" value="1"/>
</dbReference>
<dbReference type="PROSITE" id="PS00028">
    <property type="entry name" value="ZINC_FINGER_C2H2_1"/>
    <property type="match status" value="2"/>
</dbReference>
<feature type="region of interest" description="Disordered" evidence="9">
    <location>
        <begin position="362"/>
        <end position="408"/>
    </location>
</feature>
<accession>A0A1E5RN44</accession>
<dbReference type="InterPro" id="IPR036236">
    <property type="entry name" value="Znf_C2H2_sf"/>
</dbReference>
<feature type="compositionally biased region" description="Polar residues" evidence="9">
    <location>
        <begin position="165"/>
        <end position="198"/>
    </location>
</feature>
<sequence>MSSNKLSNSSDEKVIWNTQENDTPTHSSENQNFLDWTDINTDDQNLYSDLQRQDRKHDFLRDPSMQVLSSAEQNYLKRQGTGSSNTNSANAFLQSSNSQHGAAEIPNESSKTSETFSPVTTPTFNIIPPLEVLELEKKNQNNFQSSRKVPNIVLSSSGPKPHARLSQNNPTQQNTRISSASNNKFNSHQLSTDSVSNPGYVDSTATINNFSSENFSSSPLLQPIECTRNDLFLNPYAGNTIHPTISNDSSFVTANDLQNSPRLSVLEDPEDILSLQNSPHIPALQVEDFSSNENLLDNFLSLDDSLTVPKTQDFQSFLSEEELDKMINQSLSPARSTSNQGTPQDLSLNAYDYNDLDVKRETSPNMHLLSPKDALFEDSRRERPRSRSISKNSASHSRSRSISRDRSKIEQLENELSAAQTSLNQTYLETTEPTAKKNDNYEVEGHEPSLSHQGSSFDYVFNTGLSEDAPSMYEVDEVTGLQFIDKADKGFYNCLYCDKSFPQAYNMKSHLKSHTDIKPFKCSHCDKSFARQHDRKRHENLHSGQKWYICGGFLEDGTQWGCAKQFARSDALGRHLKTKAGKRCLQSLYDEFTRSRFVLNPDRETLVQNLDPYLDLSLRLDDSELEHTVQPIIEHNFLKLAQKRAHALKNVNK</sequence>
<dbReference type="EMBL" id="LPNM01000005">
    <property type="protein sequence ID" value="OEJ88309.1"/>
    <property type="molecule type" value="Genomic_DNA"/>
</dbReference>
<feature type="region of interest" description="Disordered" evidence="9">
    <location>
        <begin position="1"/>
        <end position="34"/>
    </location>
</feature>
<dbReference type="GO" id="GO:0005634">
    <property type="term" value="C:nucleus"/>
    <property type="evidence" value="ECO:0007669"/>
    <property type="project" value="TreeGrafter"/>
</dbReference>
<keyword evidence="7" id="KW-0539">Nucleus</keyword>
<evidence type="ECO:0000256" key="9">
    <source>
        <dbReference type="SAM" id="MobiDB-lite"/>
    </source>
</evidence>
<feature type="region of interest" description="Disordered" evidence="9">
    <location>
        <begin position="432"/>
        <end position="451"/>
    </location>
</feature>